<dbReference type="Proteomes" id="UP001324427">
    <property type="component" value="Unassembled WGS sequence"/>
</dbReference>
<dbReference type="PROSITE" id="PS00108">
    <property type="entry name" value="PROTEIN_KINASE_ST"/>
    <property type="match status" value="1"/>
</dbReference>
<keyword evidence="3" id="KW-0418">Kinase</keyword>
<dbReference type="GO" id="GO:0004708">
    <property type="term" value="F:MAP kinase kinase activity"/>
    <property type="evidence" value="ECO:0007669"/>
    <property type="project" value="UniProtKB-EC"/>
</dbReference>
<dbReference type="PANTHER" id="PTHR48013:SF9">
    <property type="entry name" value="DUAL SPECIFICITY MITOGEN-ACTIVATED PROTEIN KINASE KINASE 5"/>
    <property type="match status" value="1"/>
</dbReference>
<keyword evidence="13" id="KW-1185">Reference proteome</keyword>
<keyword evidence="1" id="KW-0808">Transferase</keyword>
<dbReference type="AlphaFoldDB" id="A0AAV9J4C9"/>
<evidence type="ECO:0000256" key="7">
    <source>
        <dbReference type="ARBA" id="ARBA00049014"/>
    </source>
</evidence>
<accession>A0AAV9J4C9</accession>
<dbReference type="PROSITE" id="PS50011">
    <property type="entry name" value="PROTEIN_KINASE_DOM"/>
    <property type="match status" value="1"/>
</dbReference>
<feature type="compositionally biased region" description="Polar residues" evidence="10">
    <location>
        <begin position="1"/>
        <end position="17"/>
    </location>
</feature>
<evidence type="ECO:0000256" key="9">
    <source>
        <dbReference type="ARBA" id="ARBA00051693"/>
    </source>
</evidence>
<evidence type="ECO:0000256" key="3">
    <source>
        <dbReference type="ARBA" id="ARBA00022777"/>
    </source>
</evidence>
<evidence type="ECO:0000256" key="6">
    <source>
        <dbReference type="ARBA" id="ARBA00038999"/>
    </source>
</evidence>
<comment type="similarity">
    <text evidence="5">Belongs to the protein kinase superfamily. STE Ser/Thr protein kinase family. MAP kinase kinase subfamily.</text>
</comment>
<comment type="catalytic activity">
    <reaction evidence="9">
        <text>L-tyrosyl-[protein] + ATP = O-phospho-L-tyrosyl-[protein] + ADP + H(+)</text>
        <dbReference type="Rhea" id="RHEA:10596"/>
        <dbReference type="Rhea" id="RHEA-COMP:10136"/>
        <dbReference type="Rhea" id="RHEA-COMP:20101"/>
        <dbReference type="ChEBI" id="CHEBI:15378"/>
        <dbReference type="ChEBI" id="CHEBI:30616"/>
        <dbReference type="ChEBI" id="CHEBI:46858"/>
        <dbReference type="ChEBI" id="CHEBI:61978"/>
        <dbReference type="ChEBI" id="CHEBI:456216"/>
        <dbReference type="EC" id="2.7.12.2"/>
    </reaction>
</comment>
<protein>
    <recommendedName>
        <fullName evidence="6">mitogen-activated protein kinase kinase</fullName>
        <ecNumber evidence="6">2.7.12.2</ecNumber>
    </recommendedName>
</protein>
<feature type="region of interest" description="Disordered" evidence="10">
    <location>
        <begin position="1"/>
        <end position="46"/>
    </location>
</feature>
<evidence type="ECO:0000313" key="13">
    <source>
        <dbReference type="Proteomes" id="UP001324427"/>
    </source>
</evidence>
<dbReference type="Pfam" id="PF00069">
    <property type="entry name" value="Pkinase"/>
    <property type="match status" value="1"/>
</dbReference>
<evidence type="ECO:0000256" key="10">
    <source>
        <dbReference type="SAM" id="MobiDB-lite"/>
    </source>
</evidence>
<dbReference type="GO" id="GO:0005524">
    <property type="term" value="F:ATP binding"/>
    <property type="evidence" value="ECO:0007669"/>
    <property type="project" value="UniProtKB-KW"/>
</dbReference>
<reference evidence="12 13" key="1">
    <citation type="submission" date="2021-11" db="EMBL/GenBank/DDBJ databases">
        <title>Black yeast isolated from Biological Soil Crust.</title>
        <authorList>
            <person name="Kurbessoian T."/>
        </authorList>
    </citation>
    <scope>NUCLEOTIDE SEQUENCE [LARGE SCALE GENOMIC DNA]</scope>
    <source>
        <strain evidence="12 13">CCFEE 5522</strain>
    </source>
</reference>
<proteinExistence type="inferred from homology"/>
<dbReference type="SUPFAM" id="SSF56112">
    <property type="entry name" value="Protein kinase-like (PK-like)"/>
    <property type="match status" value="1"/>
</dbReference>
<dbReference type="InterPro" id="IPR000719">
    <property type="entry name" value="Prot_kinase_dom"/>
</dbReference>
<dbReference type="EMBL" id="JAVFHQ010000095">
    <property type="protein sequence ID" value="KAK4539430.1"/>
    <property type="molecule type" value="Genomic_DNA"/>
</dbReference>
<organism evidence="12 13">
    <name type="scientific">Oleoguttula mirabilis</name>
    <dbReference type="NCBI Taxonomy" id="1507867"/>
    <lineage>
        <taxon>Eukaryota</taxon>
        <taxon>Fungi</taxon>
        <taxon>Dikarya</taxon>
        <taxon>Ascomycota</taxon>
        <taxon>Pezizomycotina</taxon>
        <taxon>Dothideomycetes</taxon>
        <taxon>Dothideomycetidae</taxon>
        <taxon>Mycosphaerellales</taxon>
        <taxon>Teratosphaeriaceae</taxon>
        <taxon>Oleoguttula</taxon>
    </lineage>
</organism>
<feature type="compositionally biased region" description="Polar residues" evidence="10">
    <location>
        <begin position="31"/>
        <end position="44"/>
    </location>
</feature>
<evidence type="ECO:0000256" key="1">
    <source>
        <dbReference type="ARBA" id="ARBA00022679"/>
    </source>
</evidence>
<evidence type="ECO:0000313" key="12">
    <source>
        <dbReference type="EMBL" id="KAK4539430.1"/>
    </source>
</evidence>
<dbReference type="EC" id="2.7.12.2" evidence="6"/>
<dbReference type="InterPro" id="IPR011009">
    <property type="entry name" value="Kinase-like_dom_sf"/>
</dbReference>
<evidence type="ECO:0000256" key="2">
    <source>
        <dbReference type="ARBA" id="ARBA00022741"/>
    </source>
</evidence>
<keyword evidence="2" id="KW-0547">Nucleotide-binding</keyword>
<gene>
    <name evidence="12" type="ORF">LTR36_010951</name>
</gene>
<sequence>MPSRTHSAVDTINNTHIAPSHRGAHLRHKSTSTTSNSMHPASRSSCRERAQIKKEQLDGGLHDSFRTAGDSITHVTIPEEAQLEMPVPGIVLSPPITPVNSPSHQTPQSMEVKAYDFGKLDYELERARLLGKGLWSVVLLADAKYPACERNPSTPPTSPQRMRQTAPSGVFAVKTPARADAKDVFHQEAMVLTHLMRKAGATQYIVAFHGMDPRNCALIFEAVIGGSLENLNARLRQMTEVARHVELVSLFPGLADDLVSGLEFLHAADVVHADIKPANVLLDISEHYSLPRPVIRARYIDFSASFRRDSDDSTANAGGTWDYMAPEQMRIQRDLSTPTFASDIWSLGITLLYLMVGDSPYTAACGDNVFMLREAIKGGDPLSFARMSPKAQKRMAAAQDFVDCCRLALHRDRERRPTASAWKAWLISREMGAYYFGEAGPFEASGGG</sequence>
<name>A0AAV9J4C9_9PEZI</name>
<dbReference type="Gene3D" id="1.10.510.10">
    <property type="entry name" value="Transferase(Phosphotransferase) domain 1"/>
    <property type="match status" value="1"/>
</dbReference>
<comment type="caution">
    <text evidence="12">The sequence shown here is derived from an EMBL/GenBank/DDBJ whole genome shotgun (WGS) entry which is preliminary data.</text>
</comment>
<comment type="catalytic activity">
    <reaction evidence="8">
        <text>L-threonyl-[protein] + ATP = O-phospho-L-threonyl-[protein] + ADP + H(+)</text>
        <dbReference type="Rhea" id="RHEA:46608"/>
        <dbReference type="Rhea" id="RHEA-COMP:11060"/>
        <dbReference type="Rhea" id="RHEA-COMP:11605"/>
        <dbReference type="ChEBI" id="CHEBI:15378"/>
        <dbReference type="ChEBI" id="CHEBI:30013"/>
        <dbReference type="ChEBI" id="CHEBI:30616"/>
        <dbReference type="ChEBI" id="CHEBI:61977"/>
        <dbReference type="ChEBI" id="CHEBI:456216"/>
        <dbReference type="EC" id="2.7.12.2"/>
    </reaction>
</comment>
<evidence type="ECO:0000256" key="8">
    <source>
        <dbReference type="ARBA" id="ARBA00049299"/>
    </source>
</evidence>
<feature type="domain" description="Protein kinase" evidence="11">
    <location>
        <begin position="124"/>
        <end position="426"/>
    </location>
</feature>
<dbReference type="InterPro" id="IPR008271">
    <property type="entry name" value="Ser/Thr_kinase_AS"/>
</dbReference>
<evidence type="ECO:0000259" key="11">
    <source>
        <dbReference type="PROSITE" id="PS50011"/>
    </source>
</evidence>
<dbReference type="PANTHER" id="PTHR48013">
    <property type="entry name" value="DUAL SPECIFICITY MITOGEN-ACTIVATED PROTEIN KINASE KINASE 5-RELATED"/>
    <property type="match status" value="1"/>
</dbReference>
<keyword evidence="4" id="KW-0067">ATP-binding</keyword>
<evidence type="ECO:0000256" key="4">
    <source>
        <dbReference type="ARBA" id="ARBA00022840"/>
    </source>
</evidence>
<comment type="catalytic activity">
    <reaction evidence="7">
        <text>L-seryl-[protein] + ATP = O-phospho-L-seryl-[protein] + ADP + H(+)</text>
        <dbReference type="Rhea" id="RHEA:17989"/>
        <dbReference type="Rhea" id="RHEA-COMP:9863"/>
        <dbReference type="Rhea" id="RHEA-COMP:11604"/>
        <dbReference type="ChEBI" id="CHEBI:15378"/>
        <dbReference type="ChEBI" id="CHEBI:29999"/>
        <dbReference type="ChEBI" id="CHEBI:30616"/>
        <dbReference type="ChEBI" id="CHEBI:83421"/>
        <dbReference type="ChEBI" id="CHEBI:456216"/>
        <dbReference type="EC" id="2.7.12.2"/>
    </reaction>
</comment>
<dbReference type="SMART" id="SM00220">
    <property type="entry name" value="S_TKc"/>
    <property type="match status" value="1"/>
</dbReference>
<evidence type="ECO:0000256" key="5">
    <source>
        <dbReference type="ARBA" id="ARBA00038035"/>
    </source>
</evidence>